<dbReference type="VEuPathDB" id="FungiDB:UMAG_04790"/>
<dbReference type="InParanoid" id="A0A0D1DS66"/>
<keyword evidence="3" id="KW-1185">Reference proteome</keyword>
<dbReference type="RefSeq" id="XP_011391654.1">
    <property type="nucleotide sequence ID" value="XM_011393352.1"/>
</dbReference>
<evidence type="ECO:0000313" key="3">
    <source>
        <dbReference type="Proteomes" id="UP000000561"/>
    </source>
</evidence>
<protein>
    <submittedName>
        <fullName evidence="2">Uncharacterized protein</fullName>
    </submittedName>
</protein>
<gene>
    <name evidence="2" type="ORF">UMAG_04790</name>
</gene>
<accession>A0A0D1DS66</accession>
<sequence>MSVPVPFLRVSWAVKRCRGGEHCHAPGSQALRTHDRVSVSATHEMQRIGNKSHRLAAHGEACDTILGQTSIRAYQVSANPVTRPLDNHARRTMPRRKKLSGSSAYSR</sequence>
<dbReference type="Proteomes" id="UP000000561">
    <property type="component" value="Chromosome 17"/>
</dbReference>
<dbReference type="EMBL" id="CM003156">
    <property type="protein sequence ID" value="KIS66726.1"/>
    <property type="molecule type" value="Genomic_DNA"/>
</dbReference>
<feature type="compositionally biased region" description="Basic residues" evidence="1">
    <location>
        <begin position="90"/>
        <end position="99"/>
    </location>
</feature>
<evidence type="ECO:0000256" key="1">
    <source>
        <dbReference type="SAM" id="MobiDB-lite"/>
    </source>
</evidence>
<dbReference type="KEGG" id="uma:UMAG_04790"/>
<reference evidence="2 3" key="1">
    <citation type="journal article" date="2006" name="Nature">
        <title>Insights from the genome of the biotrophic fungal plant pathogen Ustilago maydis.</title>
        <authorList>
            <person name="Kamper J."/>
            <person name="Kahmann R."/>
            <person name="Bolker M."/>
            <person name="Ma L.J."/>
            <person name="Brefort T."/>
            <person name="Saville B.J."/>
            <person name="Banuett F."/>
            <person name="Kronstad J.W."/>
            <person name="Gold S.E."/>
            <person name="Muller O."/>
            <person name="Perlin M.H."/>
            <person name="Wosten H.A."/>
            <person name="de Vries R."/>
            <person name="Ruiz-Herrera J."/>
            <person name="Reynaga-Pena C.G."/>
            <person name="Snetselaar K."/>
            <person name="McCann M."/>
            <person name="Perez-Martin J."/>
            <person name="Feldbrugge M."/>
            <person name="Basse C.W."/>
            <person name="Steinberg G."/>
            <person name="Ibeas J.I."/>
            <person name="Holloman W."/>
            <person name="Guzman P."/>
            <person name="Farman M."/>
            <person name="Stajich J.E."/>
            <person name="Sentandreu R."/>
            <person name="Gonzalez-Prieto J.M."/>
            <person name="Kennell J.C."/>
            <person name="Molina L."/>
            <person name="Schirawski J."/>
            <person name="Mendoza-Mendoza A."/>
            <person name="Greilinger D."/>
            <person name="Munch K."/>
            <person name="Rossel N."/>
            <person name="Scherer M."/>
            <person name="Vranes M."/>
            <person name="Ladendorf O."/>
            <person name="Vincon V."/>
            <person name="Fuchs U."/>
            <person name="Sandrock B."/>
            <person name="Meng S."/>
            <person name="Ho E.C."/>
            <person name="Cahill M.J."/>
            <person name="Boyce K.J."/>
            <person name="Klose J."/>
            <person name="Klosterman S.J."/>
            <person name="Deelstra H.J."/>
            <person name="Ortiz-Castellanos L."/>
            <person name="Li W."/>
            <person name="Sanchez-Alonso P."/>
            <person name="Schreier P.H."/>
            <person name="Hauser-Hahn I."/>
            <person name="Vaupel M."/>
            <person name="Koopmann E."/>
            <person name="Friedrich G."/>
            <person name="Voss H."/>
            <person name="Schluter T."/>
            <person name="Margolis J."/>
            <person name="Platt D."/>
            <person name="Swimmer C."/>
            <person name="Gnirke A."/>
            <person name="Chen F."/>
            <person name="Vysotskaia V."/>
            <person name="Mannhaupt G."/>
            <person name="Guldener U."/>
            <person name="Munsterkotter M."/>
            <person name="Haase D."/>
            <person name="Oesterheld M."/>
            <person name="Mewes H.W."/>
            <person name="Mauceli E.W."/>
            <person name="DeCaprio D."/>
            <person name="Wade C.M."/>
            <person name="Butler J."/>
            <person name="Young S."/>
            <person name="Jaffe D.B."/>
            <person name="Calvo S."/>
            <person name="Nusbaum C."/>
            <person name="Galagan J."/>
            <person name="Birren B.W."/>
        </authorList>
    </citation>
    <scope>NUCLEOTIDE SEQUENCE [LARGE SCALE GENOMIC DNA]</scope>
    <source>
        <strain evidence="3">DSM 14603 / FGSC 9021 / UM521</strain>
    </source>
</reference>
<feature type="region of interest" description="Disordered" evidence="1">
    <location>
        <begin position="77"/>
        <end position="107"/>
    </location>
</feature>
<evidence type="ECO:0000313" key="2">
    <source>
        <dbReference type="EMBL" id="KIS66726.1"/>
    </source>
</evidence>
<proteinExistence type="predicted"/>
<dbReference type="AlphaFoldDB" id="A0A0D1DS66"/>
<name>A0A0D1DS66_MYCMD</name>
<dbReference type="GeneID" id="23564858"/>
<organism evidence="2 3">
    <name type="scientific">Mycosarcoma maydis</name>
    <name type="common">Corn smut fungus</name>
    <name type="synonym">Ustilago maydis</name>
    <dbReference type="NCBI Taxonomy" id="5270"/>
    <lineage>
        <taxon>Eukaryota</taxon>
        <taxon>Fungi</taxon>
        <taxon>Dikarya</taxon>
        <taxon>Basidiomycota</taxon>
        <taxon>Ustilaginomycotina</taxon>
        <taxon>Ustilaginomycetes</taxon>
        <taxon>Ustilaginales</taxon>
        <taxon>Ustilaginaceae</taxon>
        <taxon>Mycosarcoma</taxon>
    </lineage>
</organism>